<evidence type="ECO:0000313" key="4">
    <source>
        <dbReference type="Proteomes" id="UP000292686"/>
    </source>
</evidence>
<evidence type="ECO:0000313" key="5">
    <source>
        <dbReference type="Proteomes" id="UP000581087"/>
    </source>
</evidence>
<sequence length="154" mass="15647">MKLRLAASVALALGIALGGSGCAMVTYQATTEKYDASDGLSANVGPLDVRNALVVSDDGVDGNLIFTVVNTSADDAELAIQFEGDSGRTTSTLDVPGNSTVVLGGEEEPILLEGIGTIPGSLLPVYFQTGDSAGEQLTLPVLDGGLPEYSAFVP</sequence>
<gene>
    <name evidence="2" type="ORF">BJ972_003126</name>
    <name evidence="3" type="ORF">ESP50_12295</name>
</gene>
<reference evidence="3 4" key="1">
    <citation type="submission" date="2019-01" db="EMBL/GenBank/DDBJ databases">
        <title>Agromyces.</title>
        <authorList>
            <person name="Li J."/>
        </authorList>
    </citation>
    <scope>NUCLEOTIDE SEQUENCE [LARGE SCALE GENOMIC DNA]</scope>
    <source>
        <strain evidence="3 4">DSM 23870</strain>
    </source>
</reference>
<evidence type="ECO:0000313" key="2">
    <source>
        <dbReference type="EMBL" id="NYD68607.1"/>
    </source>
</evidence>
<accession>A0A4Q2M6T7</accession>
<feature type="chain" id="PRO_5038239007" description="DNA modification methylase" evidence="1">
    <location>
        <begin position="24"/>
        <end position="154"/>
    </location>
</feature>
<protein>
    <recommendedName>
        <fullName evidence="6">DNA modification methylase</fullName>
    </recommendedName>
</protein>
<feature type="signal peptide" evidence="1">
    <location>
        <begin position="1"/>
        <end position="23"/>
    </location>
</feature>
<dbReference type="Proteomes" id="UP000581087">
    <property type="component" value="Unassembled WGS sequence"/>
</dbReference>
<keyword evidence="1" id="KW-0732">Signal</keyword>
<proteinExistence type="predicted"/>
<organism evidence="3 4">
    <name type="scientific">Agromyces atrinae</name>
    <dbReference type="NCBI Taxonomy" id="592376"/>
    <lineage>
        <taxon>Bacteria</taxon>
        <taxon>Bacillati</taxon>
        <taxon>Actinomycetota</taxon>
        <taxon>Actinomycetes</taxon>
        <taxon>Micrococcales</taxon>
        <taxon>Microbacteriaceae</taxon>
        <taxon>Agromyces</taxon>
    </lineage>
</organism>
<evidence type="ECO:0000313" key="3">
    <source>
        <dbReference type="EMBL" id="RXZ85983.1"/>
    </source>
</evidence>
<dbReference type="Proteomes" id="UP000292686">
    <property type="component" value="Unassembled WGS sequence"/>
</dbReference>
<dbReference type="RefSeq" id="WP_129175569.1">
    <property type="nucleotide sequence ID" value="NZ_JACCBI010000001.1"/>
</dbReference>
<keyword evidence="4" id="KW-1185">Reference proteome</keyword>
<evidence type="ECO:0008006" key="6">
    <source>
        <dbReference type="Google" id="ProtNLM"/>
    </source>
</evidence>
<evidence type="ECO:0000256" key="1">
    <source>
        <dbReference type="SAM" id="SignalP"/>
    </source>
</evidence>
<name>A0A4Q2M6T7_9MICO</name>
<dbReference type="EMBL" id="SDPM01000006">
    <property type="protein sequence ID" value="RXZ85983.1"/>
    <property type="molecule type" value="Genomic_DNA"/>
</dbReference>
<comment type="caution">
    <text evidence="3">The sequence shown here is derived from an EMBL/GenBank/DDBJ whole genome shotgun (WGS) entry which is preliminary data.</text>
</comment>
<dbReference type="OrthoDB" id="3267550at2"/>
<dbReference type="EMBL" id="JACCBI010000001">
    <property type="protein sequence ID" value="NYD68607.1"/>
    <property type="molecule type" value="Genomic_DNA"/>
</dbReference>
<reference evidence="2 5" key="2">
    <citation type="submission" date="2020-07" db="EMBL/GenBank/DDBJ databases">
        <title>Sequencing the genomes of 1000 actinobacteria strains.</title>
        <authorList>
            <person name="Klenk H.-P."/>
        </authorList>
    </citation>
    <scope>NUCLEOTIDE SEQUENCE [LARGE SCALE GENOMIC DNA]</scope>
    <source>
        <strain evidence="2 5">DSM 23870</strain>
    </source>
</reference>
<dbReference type="AlphaFoldDB" id="A0A4Q2M6T7"/>
<dbReference type="PROSITE" id="PS51257">
    <property type="entry name" value="PROKAR_LIPOPROTEIN"/>
    <property type="match status" value="1"/>
</dbReference>